<proteinExistence type="inferred from homology"/>
<dbReference type="SMART" id="SM01241">
    <property type="entry name" value="Integrin_b_cyt"/>
    <property type="match status" value="1"/>
</dbReference>
<feature type="domain" description="Integrin beta subunit VWA" evidence="17">
    <location>
        <begin position="1"/>
        <end position="388"/>
    </location>
</feature>
<keyword evidence="7" id="KW-0677">Repeat</keyword>
<dbReference type="Gene3D" id="3.40.50.410">
    <property type="entry name" value="von Willebrand factor, type A domain"/>
    <property type="match status" value="1"/>
</dbReference>
<dbReference type="InterPro" id="IPR032695">
    <property type="entry name" value="Integrin_dom_sf"/>
</dbReference>
<evidence type="ECO:0000256" key="5">
    <source>
        <dbReference type="ARBA" id="ARBA00022692"/>
    </source>
</evidence>
<evidence type="ECO:0000313" key="21">
    <source>
        <dbReference type="Proteomes" id="UP000694388"/>
    </source>
</evidence>
<feature type="disulfide bond" evidence="14">
    <location>
        <begin position="539"/>
        <end position="544"/>
    </location>
</feature>
<keyword evidence="8 15" id="KW-0130">Cell adhesion</keyword>
<keyword evidence="13" id="KW-0325">Glycoprotein</keyword>
<sequence length="718" mass="79691">VLKERGCSDADIISPSGLTFVEKNDALTGGETGKNVVQLKPQIVRLKLRPGKEIKFNIDFQRAEGYPIDLYYLMDLSYSMHDDLENVKNLGTQLLEAMQKVTKSVKIGFGAFVDKTVLPFVSTNKQKLKHPCPKKNVQCSQPFGYRHVLNLTDDSKRFTNEVGNMIISGNLDSPEGGFDAMMQAAVCGDKIGWRDNTRLLVFTSDAGFHFAGDGKLAGIVQPNDGKCHIGKNLERYSKSQDYPSIGQLTKKLSENNIQAIFAVTRGVVNTYKSLQQFIPKSAVGELSEDSSNVVQLITDAYNNLSSNVIIQHNSLPEGLTVKYLSNCENDTVRADRGECSNVKIGQKLQFQVFVKADTCPETNETEFEIKALGLQEKLKVIIEYDCECDCDAPVHNSDYCHIHGTEHCGTCRCNDEWQGRRCNCNLKGTNAKEIEDKCKRGNESQICSNLGDCLCGTCECQQSDDSKEIIGGMFCECNNLNCPRFNNSLCGGQGKCWCDKCECNPGFTGNACDCPMENSQCMTPRGKYAGKICSDRGVCKCGICDCFDSKHYGKYCELCRNCRPCIEHRDCVECKTFQSGPLVKNCTICSINITTQKSLEGMKGAECKERNGSSCIMKYKIDESSTTTIISVLEDIVCPQPPSALTIVPSVLAGVVFIGLLLLIVWKLLTTLYDRREYKKFEMERSQAKWNKVRFLCTSHRSIIIACGIEQGCKSICA</sequence>
<dbReference type="Gene3D" id="1.20.5.100">
    <property type="entry name" value="Cytochrome c1, transmembrane anchor, C-terminal"/>
    <property type="match status" value="1"/>
</dbReference>
<feature type="disulfide bond" evidence="14">
    <location>
        <begin position="359"/>
        <end position="607"/>
    </location>
</feature>
<feature type="disulfide bond" evidence="14">
    <location>
        <begin position="498"/>
        <end position="533"/>
    </location>
</feature>
<evidence type="ECO:0000256" key="15">
    <source>
        <dbReference type="RuleBase" id="RU000633"/>
    </source>
</evidence>
<dbReference type="InterPro" id="IPR036349">
    <property type="entry name" value="Integrin_bsu_tail_dom_sf"/>
</dbReference>
<dbReference type="Pfam" id="PF23105">
    <property type="entry name" value="EGF_integrin"/>
    <property type="match status" value="1"/>
</dbReference>
<dbReference type="GO" id="GO:0007159">
    <property type="term" value="P:leukocyte cell-cell adhesion"/>
    <property type="evidence" value="ECO:0007669"/>
    <property type="project" value="TreeGrafter"/>
</dbReference>
<evidence type="ECO:0000256" key="9">
    <source>
        <dbReference type="ARBA" id="ARBA00022989"/>
    </source>
</evidence>
<evidence type="ECO:0000256" key="16">
    <source>
        <dbReference type="SAM" id="Phobius"/>
    </source>
</evidence>
<keyword evidence="11 16" id="KW-0472">Membrane</keyword>
<keyword evidence="4" id="KW-0245">EGF-like domain</keyword>
<reference evidence="20" key="2">
    <citation type="submission" date="2025-09" db="UniProtKB">
        <authorList>
            <consortium name="Ensembl"/>
        </authorList>
    </citation>
    <scope>IDENTIFICATION</scope>
</reference>
<evidence type="ECO:0000256" key="3">
    <source>
        <dbReference type="ARBA" id="ARBA00022475"/>
    </source>
</evidence>
<dbReference type="GO" id="GO:0033627">
    <property type="term" value="P:cell adhesion mediated by integrin"/>
    <property type="evidence" value="ECO:0007669"/>
    <property type="project" value="TreeGrafter"/>
</dbReference>
<feature type="disulfide bond" evidence="14">
    <location>
        <begin position="132"/>
        <end position="139"/>
    </location>
</feature>
<dbReference type="FunFam" id="3.40.50.410:FF:000002">
    <property type="entry name" value="Integrin beta"/>
    <property type="match status" value="1"/>
</dbReference>
<evidence type="ECO:0000256" key="10">
    <source>
        <dbReference type="ARBA" id="ARBA00023037"/>
    </source>
</evidence>
<feature type="disulfide bond" evidence="14">
    <location>
        <begin position="408"/>
        <end position="447"/>
    </location>
</feature>
<dbReference type="InterPro" id="IPR012896">
    <property type="entry name" value="Integrin_bsu_tail"/>
</dbReference>
<feature type="transmembrane region" description="Helical" evidence="16">
    <location>
        <begin position="647"/>
        <end position="669"/>
    </location>
</feature>
<evidence type="ECO:0000256" key="7">
    <source>
        <dbReference type="ARBA" id="ARBA00022737"/>
    </source>
</evidence>
<feature type="disulfide bond" evidence="14">
    <location>
        <begin position="503"/>
        <end position="512"/>
    </location>
</feature>
<feature type="disulfide bond" evidence="14">
    <location>
        <begin position="477"/>
        <end position="482"/>
    </location>
</feature>
<feature type="disulfide bond" evidence="14">
    <location>
        <begin position="460"/>
        <end position="475"/>
    </location>
</feature>
<feature type="disulfide bond" evidence="14">
    <location>
        <begin position="546"/>
        <end position="556"/>
    </location>
</feature>
<dbReference type="PIRSF" id="PIRSF002512">
    <property type="entry name" value="Integrin_B"/>
    <property type="match status" value="1"/>
</dbReference>
<keyword evidence="12 14" id="KW-1015">Disulfide bond</keyword>
<organism evidence="20 21">
    <name type="scientific">Eptatretus burgeri</name>
    <name type="common">Inshore hagfish</name>
    <dbReference type="NCBI Taxonomy" id="7764"/>
    <lineage>
        <taxon>Eukaryota</taxon>
        <taxon>Metazoa</taxon>
        <taxon>Chordata</taxon>
        <taxon>Craniata</taxon>
        <taxon>Vertebrata</taxon>
        <taxon>Cyclostomata</taxon>
        <taxon>Myxini</taxon>
        <taxon>Myxiniformes</taxon>
        <taxon>Myxinidae</taxon>
        <taxon>Eptatretinae</taxon>
        <taxon>Eptatretus</taxon>
    </lineage>
</organism>
<evidence type="ECO:0000313" key="20">
    <source>
        <dbReference type="Ensembl" id="ENSEBUP00000027413.1"/>
    </source>
</evidence>
<dbReference type="OMA" id="TNCECQC"/>
<evidence type="ECO:0000256" key="4">
    <source>
        <dbReference type="ARBA" id="ARBA00022536"/>
    </source>
</evidence>
<dbReference type="Gene3D" id="2.60.40.1510">
    <property type="entry name" value="ntegrin, alpha v. Chain A, domain 3"/>
    <property type="match status" value="1"/>
</dbReference>
<name>A0A8C4X1X5_EPTBU</name>
<dbReference type="SUPFAM" id="SSF57196">
    <property type="entry name" value="EGF/Laminin"/>
    <property type="match status" value="2"/>
</dbReference>
<dbReference type="GO" id="GO:0019901">
    <property type="term" value="F:protein kinase binding"/>
    <property type="evidence" value="ECO:0007669"/>
    <property type="project" value="TreeGrafter"/>
</dbReference>
<evidence type="ECO:0000256" key="13">
    <source>
        <dbReference type="ARBA" id="ARBA00023180"/>
    </source>
</evidence>
<evidence type="ECO:0000256" key="8">
    <source>
        <dbReference type="ARBA" id="ARBA00022889"/>
    </source>
</evidence>
<dbReference type="SUPFAM" id="SSF69687">
    <property type="entry name" value="Integrin beta tail domain"/>
    <property type="match status" value="1"/>
</dbReference>
<evidence type="ECO:0000256" key="11">
    <source>
        <dbReference type="ARBA" id="ARBA00023136"/>
    </source>
</evidence>
<reference evidence="20" key="1">
    <citation type="submission" date="2025-08" db="UniProtKB">
        <authorList>
            <consortium name="Ensembl"/>
        </authorList>
    </citation>
    <scope>IDENTIFICATION</scope>
</reference>
<feature type="domain" description="Integrin beta subunit tail" evidence="19">
    <location>
        <begin position="565"/>
        <end position="643"/>
    </location>
</feature>
<dbReference type="PANTHER" id="PTHR10082">
    <property type="entry name" value="INTEGRIN BETA SUBUNIT"/>
    <property type="match status" value="1"/>
</dbReference>
<keyword evidence="10 15" id="KW-0401">Integrin</keyword>
<dbReference type="FunFam" id="2.10.25.10:FF:000036">
    <property type="entry name" value="Integrin beta"/>
    <property type="match status" value="1"/>
</dbReference>
<dbReference type="SUPFAM" id="SSF53300">
    <property type="entry name" value="vWA-like"/>
    <property type="match status" value="1"/>
</dbReference>
<feature type="disulfide bond" evidence="14">
    <location>
        <begin position="514"/>
        <end position="521"/>
    </location>
</feature>
<dbReference type="Ensembl" id="ENSEBUT00000027989.1">
    <property type="protein sequence ID" value="ENSEBUP00000027413.1"/>
    <property type="gene ID" value="ENSEBUG00000016795.1"/>
</dbReference>
<comment type="subcellular location">
    <subcellularLocation>
        <location evidence="1 15">Cell membrane</location>
        <topology evidence="1 15">Single-pass type I membrane protein</topology>
    </subcellularLocation>
</comment>
<feature type="disulfide bond" evidence="14">
    <location>
        <begin position="386"/>
        <end position="390"/>
    </location>
</feature>
<evidence type="ECO:0000259" key="17">
    <source>
        <dbReference type="SMART" id="SM00187"/>
    </source>
</evidence>
<evidence type="ECO:0000259" key="18">
    <source>
        <dbReference type="SMART" id="SM01241"/>
    </source>
</evidence>
<evidence type="ECO:0000256" key="14">
    <source>
        <dbReference type="PIRSR" id="PIRSR002512-1"/>
    </source>
</evidence>
<feature type="disulfide bond" evidence="14">
    <location>
        <begin position="327"/>
        <end position="339"/>
    </location>
</feature>
<dbReference type="SUPFAM" id="SSF69179">
    <property type="entry name" value="Integrin domains"/>
    <property type="match status" value="1"/>
</dbReference>
<dbReference type="Proteomes" id="UP000694388">
    <property type="component" value="Unplaced"/>
</dbReference>
<dbReference type="PRINTS" id="PR01186">
    <property type="entry name" value="INTEGRINB"/>
</dbReference>
<dbReference type="GO" id="GO:0007229">
    <property type="term" value="P:integrin-mediated signaling pathway"/>
    <property type="evidence" value="ECO:0007669"/>
    <property type="project" value="UniProtKB-KW"/>
</dbReference>
<feature type="disulfide bond" evidence="14">
    <location>
        <begin position="413"/>
        <end position="422"/>
    </location>
</feature>
<dbReference type="PROSITE" id="PS52047">
    <property type="entry name" value="I_EGF_2"/>
    <property type="match status" value="1"/>
</dbReference>
<evidence type="ECO:0000256" key="1">
    <source>
        <dbReference type="ARBA" id="ARBA00004251"/>
    </source>
</evidence>
<dbReference type="InterPro" id="IPR002369">
    <property type="entry name" value="Integrin_bsu_VWA"/>
</dbReference>
<dbReference type="GO" id="GO:0009986">
    <property type="term" value="C:cell surface"/>
    <property type="evidence" value="ECO:0007669"/>
    <property type="project" value="TreeGrafter"/>
</dbReference>
<feature type="disulfide bond" evidence="14">
    <location>
        <begin position="187"/>
        <end position="227"/>
    </location>
</feature>
<dbReference type="InterPro" id="IPR057073">
    <property type="entry name" value="EGF_integrin_2"/>
</dbReference>
<feature type="disulfide bond" evidence="14">
    <location>
        <begin position="541"/>
        <end position="586"/>
    </location>
</feature>
<dbReference type="GO" id="GO:0008305">
    <property type="term" value="C:integrin complex"/>
    <property type="evidence" value="ECO:0007669"/>
    <property type="project" value="TreeGrafter"/>
</dbReference>
<dbReference type="GO" id="GO:0001540">
    <property type="term" value="F:amyloid-beta binding"/>
    <property type="evidence" value="ECO:0007669"/>
    <property type="project" value="TreeGrafter"/>
</dbReference>
<dbReference type="Pfam" id="PF08725">
    <property type="entry name" value="Integrin_b_cyt"/>
    <property type="match status" value="1"/>
</dbReference>
<dbReference type="GO" id="GO:0005178">
    <property type="term" value="F:integrin binding"/>
    <property type="evidence" value="ECO:0007669"/>
    <property type="project" value="TreeGrafter"/>
</dbReference>
<keyword evidence="3" id="KW-1003">Cell membrane</keyword>
<feature type="domain" description="Integrin beta subunit cytoplasmic" evidence="18">
    <location>
        <begin position="667"/>
        <end position="699"/>
    </location>
</feature>
<keyword evidence="6" id="KW-0732">Signal</keyword>
<evidence type="ECO:0000256" key="12">
    <source>
        <dbReference type="ARBA" id="ARBA00023157"/>
    </source>
</evidence>
<dbReference type="InterPro" id="IPR014836">
    <property type="entry name" value="Integrin_bsu_cyt_dom"/>
</dbReference>
<evidence type="ECO:0000259" key="19">
    <source>
        <dbReference type="SMART" id="SM01242"/>
    </source>
</evidence>
<keyword evidence="9 16" id="KW-1133">Transmembrane helix</keyword>
<dbReference type="InterPro" id="IPR015812">
    <property type="entry name" value="Integrin_bsu"/>
</dbReference>
<protein>
    <recommendedName>
        <fullName evidence="15">Integrin beta</fullName>
    </recommendedName>
</protein>
<dbReference type="GO" id="GO:0005925">
    <property type="term" value="C:focal adhesion"/>
    <property type="evidence" value="ECO:0007669"/>
    <property type="project" value="TreeGrafter"/>
</dbReference>
<dbReference type="GO" id="GO:0030593">
    <property type="term" value="P:neutrophil chemotaxis"/>
    <property type="evidence" value="ECO:0007669"/>
    <property type="project" value="TreeGrafter"/>
</dbReference>
<keyword evidence="21" id="KW-1185">Reference proteome</keyword>
<feature type="disulfide bond" evidence="14">
    <location>
        <begin position="453"/>
        <end position="458"/>
    </location>
</feature>
<dbReference type="Gene3D" id="2.10.25.10">
    <property type="entry name" value="Laminin"/>
    <property type="match status" value="4"/>
</dbReference>
<comment type="similarity">
    <text evidence="2 15">Belongs to the integrin beta chain family.</text>
</comment>
<evidence type="ECO:0000256" key="2">
    <source>
        <dbReference type="ARBA" id="ARBA00007449"/>
    </source>
</evidence>
<dbReference type="PANTHER" id="PTHR10082:SF15">
    <property type="entry name" value="INTEGRIN BETA-2"/>
    <property type="match status" value="1"/>
</dbReference>
<feature type="disulfide bond" evidence="14">
    <location>
        <begin position="455"/>
        <end position="490"/>
    </location>
</feature>
<feature type="disulfide bond" evidence="14">
    <location>
        <begin position="571"/>
        <end position="638"/>
    </location>
</feature>
<keyword evidence="5 15" id="KW-0812">Transmembrane</keyword>
<evidence type="ECO:0000256" key="6">
    <source>
        <dbReference type="ARBA" id="ARBA00022729"/>
    </source>
</evidence>
<feature type="disulfide bond" evidence="14">
    <location>
        <begin position="424"/>
        <end position="438"/>
    </location>
</feature>
<feature type="disulfide bond" evidence="14">
    <location>
        <begin position="565"/>
        <end position="574"/>
    </location>
</feature>
<dbReference type="SMART" id="SM01242">
    <property type="entry name" value="Integrin_B_tail"/>
    <property type="match status" value="1"/>
</dbReference>
<dbReference type="InterPro" id="IPR036465">
    <property type="entry name" value="vWFA_dom_sf"/>
</dbReference>
<dbReference type="Pfam" id="PF00362">
    <property type="entry name" value="Integrin_beta"/>
    <property type="match status" value="1"/>
</dbReference>
<dbReference type="GO" id="GO:0007160">
    <property type="term" value="P:cell-matrix adhesion"/>
    <property type="evidence" value="ECO:0007669"/>
    <property type="project" value="TreeGrafter"/>
</dbReference>
<dbReference type="GeneTree" id="ENSGT01150000286983"/>
<accession>A0A8C4X1X5</accession>
<dbReference type="AlphaFoldDB" id="A0A8C4X1X5"/>
<feature type="disulfide bond" evidence="14">
    <location>
        <begin position="496"/>
        <end position="501"/>
    </location>
</feature>
<dbReference type="SMART" id="SM00187">
    <property type="entry name" value="INB"/>
    <property type="match status" value="1"/>
</dbReference>